<geneLocation type="plasmid" evidence="2">
    <name>pC59-112</name>
</geneLocation>
<keyword evidence="2" id="KW-0614">Plasmid</keyword>
<protein>
    <submittedName>
        <fullName evidence="2">Uncharacterized protein</fullName>
    </submittedName>
</protein>
<reference evidence="2" key="1">
    <citation type="journal article" date="2014" name="J. Antimicrob. Chemother.">
        <title>Nucleotide sequences of 16 transmissible plasmids identified in nine multidrug-resistant Escherichia coli isolates expressing an ESBL phenotype isolated from food-producing animals and healthy humans.</title>
        <authorList>
            <person name="Wang J."/>
            <person name="Stephan R."/>
            <person name="Power K."/>
            <person name="Yan Q."/>
            <person name="Hachler H."/>
            <person name="Fanning S."/>
        </authorList>
    </citation>
    <scope>NUCLEOTIDE SEQUENCE</scope>
    <source>
        <strain evidence="2">Chicken-59</strain>
        <strain evidence="1">Human-2291</strain>
        <plasmid evidence="2">pC59-112</plasmid>
        <plasmid evidence="1">pH2291-112</plasmid>
    </source>
</reference>
<sequence>MTPAAKSFVAGTSLPWTTETGCGRVCTPGKSICGEQAAVRRQTGRDSCAIRRSGLTHRKVCRERRIRRD</sequence>
<organism evidence="2">
    <name type="scientific">Escherichia coli</name>
    <dbReference type="NCBI Taxonomy" id="562"/>
    <lineage>
        <taxon>Bacteria</taxon>
        <taxon>Pseudomonadati</taxon>
        <taxon>Pseudomonadota</taxon>
        <taxon>Gammaproteobacteria</taxon>
        <taxon>Enterobacterales</taxon>
        <taxon>Enterobacteriaceae</taxon>
        <taxon>Escherichia</taxon>
    </lineage>
</organism>
<accession>A0A075MI91</accession>
<evidence type="ECO:0000313" key="1">
    <source>
        <dbReference type="EMBL" id="AIF77967.1"/>
    </source>
</evidence>
<proteinExistence type="predicted"/>
<geneLocation type="plasmid" evidence="1">
    <name>pH2291-112</name>
</geneLocation>
<evidence type="ECO:0000313" key="2">
    <source>
        <dbReference type="EMBL" id="AIF78871.1"/>
    </source>
</evidence>
<dbReference type="EMBL" id="KJ484637">
    <property type="protein sequence ID" value="AIF78871.1"/>
    <property type="molecule type" value="Genomic_DNA"/>
</dbReference>
<dbReference type="AlphaFoldDB" id="A0A075MI91"/>
<dbReference type="EMBL" id="KJ484629">
    <property type="protein sequence ID" value="AIF77967.1"/>
    <property type="molecule type" value="Genomic_DNA"/>
</dbReference>
<name>A0A075MI91_ECOLX</name>